<keyword evidence="2" id="KW-0503">Monooxygenase</keyword>
<evidence type="ECO:0000313" key="2">
    <source>
        <dbReference type="EMBL" id="MDI6451031.1"/>
    </source>
</evidence>
<accession>A0AAW6U4L3</accession>
<sequence>MSEQALTVLARVKARAEKLQQVEKTLAGLIGPTRQEPGCITYTLHQSNDDPCVFVFVEVWRSQADLDEHLQKPYLQAFIAEAGELLAEPLDVTLWHEVQP</sequence>
<organism evidence="2 3">
    <name type="scientific">Anaerobaca lacustris</name>
    <dbReference type="NCBI Taxonomy" id="3044600"/>
    <lineage>
        <taxon>Bacteria</taxon>
        <taxon>Pseudomonadati</taxon>
        <taxon>Planctomycetota</taxon>
        <taxon>Phycisphaerae</taxon>
        <taxon>Sedimentisphaerales</taxon>
        <taxon>Anaerobacaceae</taxon>
        <taxon>Anaerobaca</taxon>
    </lineage>
</organism>
<dbReference type="AlphaFoldDB" id="A0AAW6U4L3"/>
<dbReference type="EMBL" id="JASCXX010000027">
    <property type="protein sequence ID" value="MDI6451031.1"/>
    <property type="molecule type" value="Genomic_DNA"/>
</dbReference>
<feature type="domain" description="ABM" evidence="1">
    <location>
        <begin position="6"/>
        <end position="94"/>
    </location>
</feature>
<dbReference type="SUPFAM" id="SSF54909">
    <property type="entry name" value="Dimeric alpha+beta barrel"/>
    <property type="match status" value="1"/>
</dbReference>
<dbReference type="PROSITE" id="PS51725">
    <property type="entry name" value="ABM"/>
    <property type="match status" value="1"/>
</dbReference>
<comment type="caution">
    <text evidence="2">The sequence shown here is derived from an EMBL/GenBank/DDBJ whole genome shotgun (WGS) entry which is preliminary data.</text>
</comment>
<dbReference type="Proteomes" id="UP001431776">
    <property type="component" value="Unassembled WGS sequence"/>
</dbReference>
<dbReference type="InterPro" id="IPR007138">
    <property type="entry name" value="ABM_dom"/>
</dbReference>
<evidence type="ECO:0000259" key="1">
    <source>
        <dbReference type="PROSITE" id="PS51725"/>
    </source>
</evidence>
<evidence type="ECO:0000313" key="3">
    <source>
        <dbReference type="Proteomes" id="UP001431776"/>
    </source>
</evidence>
<gene>
    <name evidence="2" type="ORF">QJ522_18365</name>
</gene>
<keyword evidence="2" id="KW-0560">Oxidoreductase</keyword>
<reference evidence="2" key="1">
    <citation type="submission" date="2023-05" db="EMBL/GenBank/DDBJ databases">
        <title>Anaerotaeda fermentans gen. nov., sp. nov., a novel anaerobic planctomycete of the new family within the order Sedimentisphaerales isolated from Taman Peninsula, Russia.</title>
        <authorList>
            <person name="Khomyakova M.A."/>
            <person name="Merkel A.Y."/>
            <person name="Slobodkin A.I."/>
        </authorList>
    </citation>
    <scope>NUCLEOTIDE SEQUENCE</scope>
    <source>
        <strain evidence="2">M17dextr</strain>
    </source>
</reference>
<dbReference type="PANTHER" id="PTHR33336">
    <property type="entry name" value="QUINOL MONOOXYGENASE YGIN-RELATED"/>
    <property type="match status" value="1"/>
</dbReference>
<protein>
    <submittedName>
        <fullName evidence="2">Quinol monooxygenase</fullName>
        <ecNumber evidence="2">1.-.-.-</ecNumber>
    </submittedName>
</protein>
<dbReference type="InterPro" id="IPR011008">
    <property type="entry name" value="Dimeric_a/b-barrel"/>
</dbReference>
<dbReference type="PANTHER" id="PTHR33336:SF3">
    <property type="entry name" value="ABM DOMAIN-CONTAINING PROTEIN"/>
    <property type="match status" value="1"/>
</dbReference>
<name>A0AAW6U4L3_9BACT</name>
<keyword evidence="3" id="KW-1185">Reference proteome</keyword>
<dbReference type="GO" id="GO:0004497">
    <property type="term" value="F:monooxygenase activity"/>
    <property type="evidence" value="ECO:0007669"/>
    <property type="project" value="UniProtKB-KW"/>
</dbReference>
<dbReference type="Gene3D" id="3.30.70.100">
    <property type="match status" value="1"/>
</dbReference>
<proteinExistence type="predicted"/>
<dbReference type="Pfam" id="PF03992">
    <property type="entry name" value="ABM"/>
    <property type="match status" value="1"/>
</dbReference>
<dbReference type="RefSeq" id="WP_349246439.1">
    <property type="nucleotide sequence ID" value="NZ_JASCXX010000027.1"/>
</dbReference>
<dbReference type="EC" id="1.-.-.-" evidence="2"/>
<dbReference type="InterPro" id="IPR050744">
    <property type="entry name" value="AI-2_Isomerase_LsrG"/>
</dbReference>